<keyword evidence="4" id="KW-1185">Reference proteome</keyword>
<dbReference type="InterPro" id="IPR012341">
    <property type="entry name" value="6hp_glycosidase-like_sf"/>
</dbReference>
<evidence type="ECO:0000259" key="1">
    <source>
        <dbReference type="Pfam" id="PF14742"/>
    </source>
</evidence>
<comment type="caution">
    <text evidence="3">The sequence shown here is derived from an EMBL/GenBank/DDBJ whole genome shotgun (WGS) entry which is preliminary data.</text>
</comment>
<evidence type="ECO:0000313" key="4">
    <source>
        <dbReference type="Proteomes" id="UP001597387"/>
    </source>
</evidence>
<dbReference type="Gene3D" id="1.50.10.10">
    <property type="match status" value="1"/>
</dbReference>
<dbReference type="EMBL" id="JBHUHZ010000002">
    <property type="protein sequence ID" value="MFD2163757.1"/>
    <property type="molecule type" value="Genomic_DNA"/>
</dbReference>
<accession>A0ABW4ZPG8</accession>
<protein>
    <submittedName>
        <fullName evidence="3">Glycogen debranching N-terminal domain-containing protein</fullName>
    </submittedName>
</protein>
<dbReference type="SUPFAM" id="SSF48208">
    <property type="entry name" value="Six-hairpin glycosidases"/>
    <property type="match status" value="1"/>
</dbReference>
<dbReference type="Pfam" id="PF22422">
    <property type="entry name" value="MGH1-like_GH"/>
    <property type="match status" value="1"/>
</dbReference>
<dbReference type="InterPro" id="IPR054491">
    <property type="entry name" value="MGH1-like_GH"/>
</dbReference>
<sequence length="721" mass="81514">MQTEESLMEEDKFHISPDAVNADDRINILNHSNTFGIFDRWGNIYPNGKMVQGIYHDGTRYINKLVLTINGQKPLLLSSNIKEDNDILSVDLTNPALTSCNLPDNTVHISRKLFVRDGAFYEEIDCSHYGNTECTFNLELSFDGDFKDIFEIRGIQRYVAKNKVKYCDAGQECMMEYDGLDGIKRTSAFEITTDADYSIKKNKILFTINLRAQKPVKIIYSLRFLSGGDKSKDISYSEAKSLIEKERNTTSILFAEVDTSNEQFNHWINRSKADLLSLLAQTETGKYPYAGVPWYNTPFGRDGIITGIETLWLIPEISRDVLLFLASKQATELIPEKDAEPGKILHEARTGEMANTGEVPFKEYYGTIDATPLFVMLAGMYYERTADLEFIKRLWPNIKAALAWIDNYGDLDGDGFVEYEHKAKNGLTNQGWKDSYDSVMDESGELAETPIALCEVQGYVFAAKQHASKLALLLNEQDFGERLSKEAGDLKHNFNEKFWDDGLSCYVLALDGQKKPCKVISSNAGHCLFTGIADKDKARKLADTLLSGDMFSGWGIRTLSSSEKRYNPMSYHNGSIWPHDNALIAYGLARYGFREHVLKLTEAIFQASLFIELHRLPELYCGFERRHSEGPTLYPVACSPQAWSVAVVFMLLQACFQIEIDAPSKTISFNRPVLPEYLGQVSISNLALDNGTCGLLFNRHHNDVSFNLLQKPDDWDILIKK</sequence>
<evidence type="ECO:0000313" key="3">
    <source>
        <dbReference type="EMBL" id="MFD2163757.1"/>
    </source>
</evidence>
<reference evidence="4" key="1">
    <citation type="journal article" date="2019" name="Int. J. Syst. Evol. Microbiol.">
        <title>The Global Catalogue of Microorganisms (GCM) 10K type strain sequencing project: providing services to taxonomists for standard genome sequencing and annotation.</title>
        <authorList>
            <consortium name="The Broad Institute Genomics Platform"/>
            <consortium name="The Broad Institute Genome Sequencing Center for Infectious Disease"/>
            <person name="Wu L."/>
            <person name="Ma J."/>
        </authorList>
    </citation>
    <scope>NUCLEOTIDE SEQUENCE [LARGE SCALE GENOMIC DNA]</scope>
    <source>
        <strain evidence="4">KCTC 42217</strain>
    </source>
</reference>
<evidence type="ECO:0000259" key="2">
    <source>
        <dbReference type="Pfam" id="PF22422"/>
    </source>
</evidence>
<name>A0ABW4ZPG8_9SPHI</name>
<feature type="domain" description="Mannosylglycerate hydrolase MGH1-like glycoside hydrolase" evidence="2">
    <location>
        <begin position="308"/>
        <end position="606"/>
    </location>
</feature>
<dbReference type="InterPro" id="IPR032856">
    <property type="entry name" value="GDE_N_bis"/>
</dbReference>
<dbReference type="Pfam" id="PF14742">
    <property type="entry name" value="GDE_N_bis"/>
    <property type="match status" value="1"/>
</dbReference>
<dbReference type="Proteomes" id="UP001597387">
    <property type="component" value="Unassembled WGS sequence"/>
</dbReference>
<proteinExistence type="predicted"/>
<gene>
    <name evidence="3" type="ORF">ACFSJU_15220</name>
</gene>
<organism evidence="3 4">
    <name type="scientific">Paradesertivirga mongoliensis</name>
    <dbReference type="NCBI Taxonomy" id="2100740"/>
    <lineage>
        <taxon>Bacteria</taxon>
        <taxon>Pseudomonadati</taxon>
        <taxon>Bacteroidota</taxon>
        <taxon>Sphingobacteriia</taxon>
        <taxon>Sphingobacteriales</taxon>
        <taxon>Sphingobacteriaceae</taxon>
        <taxon>Paradesertivirga</taxon>
    </lineage>
</organism>
<feature type="domain" description="Putative glycogen debranching enzyme N-terminal" evidence="1">
    <location>
        <begin position="29"/>
        <end position="218"/>
    </location>
</feature>
<dbReference type="RefSeq" id="WP_255900286.1">
    <property type="nucleotide sequence ID" value="NZ_JAFMZO010000002.1"/>
</dbReference>
<dbReference type="InterPro" id="IPR008928">
    <property type="entry name" value="6-hairpin_glycosidase_sf"/>
</dbReference>